<accession>A0ABR0V1N2</accession>
<keyword evidence="4 6" id="KW-1133">Transmembrane helix</keyword>
<keyword evidence="2 6" id="KW-0812">Transmembrane</keyword>
<sequence length="197" mass="23038">MADNLVTDVVLWRRKQLNLTILLAATATWIVMEVYQYNFITLLSWVAMAIVACLFFWGSIHRLLKKEAPDLSELEVSEETTMEHANMFRQWAEEGIRLVFHVSAEREWFVFAGVVALLFLISEAARHIHFLTLCYIGVVGGMTIPVIYVKNEHKMTEFGEKLRFKSQRLWSIIKEKFQKMKNKIAGQKKEIKEKKQE</sequence>
<comment type="subcellular location">
    <subcellularLocation>
        <location evidence="1 6">Endoplasmic reticulum membrane</location>
        <topology evidence="1 6">Multi-pass membrane protein</topology>
    </subcellularLocation>
</comment>
<evidence type="ECO:0000313" key="9">
    <source>
        <dbReference type="Proteomes" id="UP001318860"/>
    </source>
</evidence>
<feature type="transmembrane region" description="Helical" evidence="6">
    <location>
        <begin position="42"/>
        <end position="60"/>
    </location>
</feature>
<dbReference type="PANTHER" id="PTHR10994">
    <property type="entry name" value="RETICULON"/>
    <property type="match status" value="1"/>
</dbReference>
<dbReference type="PROSITE" id="PS50845">
    <property type="entry name" value="RETICULON"/>
    <property type="match status" value="1"/>
</dbReference>
<evidence type="ECO:0000256" key="3">
    <source>
        <dbReference type="ARBA" id="ARBA00022824"/>
    </source>
</evidence>
<feature type="domain" description="Reticulon" evidence="7">
    <location>
        <begin position="6"/>
        <end position="197"/>
    </location>
</feature>
<evidence type="ECO:0000259" key="7">
    <source>
        <dbReference type="PROSITE" id="PS50845"/>
    </source>
</evidence>
<evidence type="ECO:0000256" key="5">
    <source>
        <dbReference type="ARBA" id="ARBA00023136"/>
    </source>
</evidence>
<comment type="caution">
    <text evidence="8">The sequence shown here is derived from an EMBL/GenBank/DDBJ whole genome shotgun (WGS) entry which is preliminary data.</text>
</comment>
<dbReference type="Pfam" id="PF02453">
    <property type="entry name" value="Reticulon"/>
    <property type="match status" value="1"/>
</dbReference>
<feature type="transmembrane region" description="Helical" evidence="6">
    <location>
        <begin position="128"/>
        <end position="149"/>
    </location>
</feature>
<dbReference type="InterPro" id="IPR003388">
    <property type="entry name" value="Reticulon"/>
</dbReference>
<dbReference type="InterPro" id="IPR045064">
    <property type="entry name" value="Reticulon-like"/>
</dbReference>
<protein>
    <recommendedName>
        <fullName evidence="6">Reticulon-like protein</fullName>
    </recommendedName>
</protein>
<gene>
    <name evidence="8" type="ORF">DH2020_037358</name>
</gene>
<evidence type="ECO:0000256" key="6">
    <source>
        <dbReference type="RuleBase" id="RU363132"/>
    </source>
</evidence>
<keyword evidence="9" id="KW-1185">Reference proteome</keyword>
<organism evidence="8 9">
    <name type="scientific">Rehmannia glutinosa</name>
    <name type="common">Chinese foxglove</name>
    <dbReference type="NCBI Taxonomy" id="99300"/>
    <lineage>
        <taxon>Eukaryota</taxon>
        <taxon>Viridiplantae</taxon>
        <taxon>Streptophyta</taxon>
        <taxon>Embryophyta</taxon>
        <taxon>Tracheophyta</taxon>
        <taxon>Spermatophyta</taxon>
        <taxon>Magnoliopsida</taxon>
        <taxon>eudicotyledons</taxon>
        <taxon>Gunneridae</taxon>
        <taxon>Pentapetalae</taxon>
        <taxon>asterids</taxon>
        <taxon>lamiids</taxon>
        <taxon>Lamiales</taxon>
        <taxon>Orobanchaceae</taxon>
        <taxon>Rehmannieae</taxon>
        <taxon>Rehmannia</taxon>
    </lineage>
</organism>
<keyword evidence="3 6" id="KW-0256">Endoplasmic reticulum</keyword>
<evidence type="ECO:0000256" key="1">
    <source>
        <dbReference type="ARBA" id="ARBA00004477"/>
    </source>
</evidence>
<dbReference type="PANTHER" id="PTHR10994:SF145">
    <property type="entry name" value="RETICULON-LIKE PROTEIN B13"/>
    <property type="match status" value="1"/>
</dbReference>
<evidence type="ECO:0000256" key="2">
    <source>
        <dbReference type="ARBA" id="ARBA00022692"/>
    </source>
</evidence>
<evidence type="ECO:0000313" key="8">
    <source>
        <dbReference type="EMBL" id="KAK6128919.1"/>
    </source>
</evidence>
<evidence type="ECO:0000256" key="4">
    <source>
        <dbReference type="ARBA" id="ARBA00022989"/>
    </source>
</evidence>
<dbReference type="EMBL" id="JABTTQ020001688">
    <property type="protein sequence ID" value="KAK6128919.1"/>
    <property type="molecule type" value="Genomic_DNA"/>
</dbReference>
<reference evidence="8 9" key="1">
    <citation type="journal article" date="2021" name="Comput. Struct. Biotechnol. J.">
        <title>De novo genome assembly of the potent medicinal plant Rehmannia glutinosa using nanopore technology.</title>
        <authorList>
            <person name="Ma L."/>
            <person name="Dong C."/>
            <person name="Song C."/>
            <person name="Wang X."/>
            <person name="Zheng X."/>
            <person name="Niu Y."/>
            <person name="Chen S."/>
            <person name="Feng W."/>
        </authorList>
    </citation>
    <scope>NUCLEOTIDE SEQUENCE [LARGE SCALE GENOMIC DNA]</scope>
    <source>
        <strain evidence="8">DH-2019</strain>
    </source>
</reference>
<keyword evidence="5 6" id="KW-0472">Membrane</keyword>
<name>A0ABR0V1N2_REHGL</name>
<feature type="transmembrane region" description="Helical" evidence="6">
    <location>
        <begin position="17"/>
        <end position="36"/>
    </location>
</feature>
<proteinExistence type="predicted"/>
<dbReference type="Proteomes" id="UP001318860">
    <property type="component" value="Unassembled WGS sequence"/>
</dbReference>